<dbReference type="InterPro" id="IPR038770">
    <property type="entry name" value="Na+/solute_symporter_sf"/>
</dbReference>
<sequence>MSVLGFWLIALVIYALVATLGGKRLIPIVGQLLVASLAIPALLLGWVEPHWQLSATDLLAPDWLQLLYGLCFALLLGYILSDVIDLDVSSACLKIALPSFLVPMLAGLACALWLLPGEHSWLSAVGIGLLFSITAIPVLYLFLQNIGYPPEQTKRLMHAAILMDFLCWSLFGLAQGSNDPAALLWPLLAAALPAMLRALGLRHGLFYSLPFFALMVLFQYLHLNALVFGIAYMLCLAWQKQPFQLPLKDAHFKRLLNGLAVPLILTYGVLWVDFHNLGNGLTWQHLLALFVLPVLSKVIGSWLGLHWADPQSPARVKWHESILLNIRGLTEIVFLNLLLQLQLIDSLVYFSLLLMSLFSTLLPALLGRRSAKSLKHNEASRSHELT</sequence>
<feature type="transmembrane region" description="Helical" evidence="1">
    <location>
        <begin position="96"/>
        <end position="115"/>
    </location>
</feature>
<reference evidence="2 3" key="1">
    <citation type="submission" date="2024-03" db="EMBL/GenBank/DDBJ databases">
        <title>Complete genome of BD2.</title>
        <authorList>
            <person name="Cao G."/>
        </authorList>
    </citation>
    <scope>NUCLEOTIDE SEQUENCE [LARGE SCALE GENOMIC DNA]</scope>
    <source>
        <strain evidence="2 3">BD2</strain>
    </source>
</reference>
<gene>
    <name evidence="2" type="ORF">WG219_18625</name>
</gene>
<name>A0ABZ2RMD0_ECTME</name>
<keyword evidence="3" id="KW-1185">Reference proteome</keyword>
<feature type="transmembrane region" description="Helical" evidence="1">
    <location>
        <begin position="121"/>
        <end position="143"/>
    </location>
</feature>
<accession>A0ABZ2RMD0</accession>
<evidence type="ECO:0000313" key="3">
    <source>
        <dbReference type="Proteomes" id="UP001476583"/>
    </source>
</evidence>
<evidence type="ECO:0000313" key="2">
    <source>
        <dbReference type="EMBL" id="WXL25294.1"/>
    </source>
</evidence>
<feature type="transmembrane region" description="Helical" evidence="1">
    <location>
        <begin position="254"/>
        <end position="274"/>
    </location>
</feature>
<feature type="transmembrane region" description="Helical" evidence="1">
    <location>
        <begin position="286"/>
        <end position="308"/>
    </location>
</feature>
<dbReference type="EMBL" id="CP148074">
    <property type="protein sequence ID" value="WXL25294.1"/>
    <property type="molecule type" value="Genomic_DNA"/>
</dbReference>
<keyword evidence="1" id="KW-1133">Transmembrane helix</keyword>
<keyword evidence="1" id="KW-0472">Membrane</keyword>
<feature type="transmembrane region" description="Helical" evidence="1">
    <location>
        <begin position="347"/>
        <end position="366"/>
    </location>
</feature>
<feature type="transmembrane region" description="Helical" evidence="1">
    <location>
        <begin position="6"/>
        <end position="22"/>
    </location>
</feature>
<feature type="transmembrane region" description="Helical" evidence="1">
    <location>
        <begin position="155"/>
        <end position="174"/>
    </location>
</feature>
<keyword evidence="1" id="KW-0812">Transmembrane</keyword>
<dbReference type="Gene3D" id="1.20.1530.20">
    <property type="match status" value="1"/>
</dbReference>
<evidence type="ECO:0000256" key="1">
    <source>
        <dbReference type="SAM" id="Phobius"/>
    </source>
</evidence>
<proteinExistence type="predicted"/>
<protein>
    <submittedName>
        <fullName evidence="2">Sodium:proton antiporter</fullName>
    </submittedName>
</protein>
<feature type="transmembrane region" description="Helical" evidence="1">
    <location>
        <begin position="29"/>
        <end position="46"/>
    </location>
</feature>
<dbReference type="Proteomes" id="UP001476583">
    <property type="component" value="Chromosome"/>
</dbReference>
<organism evidence="2 3">
    <name type="scientific">Ectopseudomonas mendocina</name>
    <name type="common">Pseudomonas mendocina</name>
    <dbReference type="NCBI Taxonomy" id="300"/>
    <lineage>
        <taxon>Bacteria</taxon>
        <taxon>Pseudomonadati</taxon>
        <taxon>Pseudomonadota</taxon>
        <taxon>Gammaproteobacteria</taxon>
        <taxon>Pseudomonadales</taxon>
        <taxon>Pseudomonadaceae</taxon>
        <taxon>Ectopseudomonas</taxon>
    </lineage>
</organism>
<feature type="transmembrane region" description="Helical" evidence="1">
    <location>
        <begin position="211"/>
        <end position="234"/>
    </location>
</feature>
<feature type="transmembrane region" description="Helical" evidence="1">
    <location>
        <begin position="66"/>
        <end position="84"/>
    </location>
</feature>